<dbReference type="PROSITE" id="PS50967">
    <property type="entry name" value="HRDC"/>
    <property type="match status" value="1"/>
</dbReference>
<gene>
    <name evidence="20" type="primary">recQ</name>
    <name evidence="20" type="ORF">LKE05_04860</name>
</gene>
<dbReference type="InterPro" id="IPR004589">
    <property type="entry name" value="DNA_helicase_ATP-dep_RecQ"/>
</dbReference>
<dbReference type="GO" id="GO:0043590">
    <property type="term" value="C:bacterial nucleoid"/>
    <property type="evidence" value="ECO:0007669"/>
    <property type="project" value="TreeGrafter"/>
</dbReference>
<keyword evidence="8 20" id="KW-0347">Helicase</keyword>
<dbReference type="SMART" id="SM00956">
    <property type="entry name" value="RQC"/>
    <property type="match status" value="1"/>
</dbReference>
<evidence type="ECO:0000256" key="15">
    <source>
        <dbReference type="ARBA" id="ARBA00034617"/>
    </source>
</evidence>
<keyword evidence="12" id="KW-0233">DNA recombination</keyword>
<keyword evidence="5" id="KW-0547">Nucleotide-binding</keyword>
<evidence type="ECO:0000256" key="3">
    <source>
        <dbReference type="ARBA" id="ARBA00005446"/>
    </source>
</evidence>
<evidence type="ECO:0000256" key="6">
    <source>
        <dbReference type="ARBA" id="ARBA00022763"/>
    </source>
</evidence>
<dbReference type="InterPro" id="IPR002121">
    <property type="entry name" value="HRDC_dom"/>
</dbReference>
<dbReference type="InterPro" id="IPR044876">
    <property type="entry name" value="HRDC_dom_sf"/>
</dbReference>
<feature type="domain" description="Helicase C-terminal" evidence="19">
    <location>
        <begin position="214"/>
        <end position="366"/>
    </location>
</feature>
<dbReference type="SUPFAM" id="SSF46785">
    <property type="entry name" value="Winged helix' DNA-binding domain"/>
    <property type="match status" value="1"/>
</dbReference>
<dbReference type="InterPro" id="IPR006293">
    <property type="entry name" value="DNA_helicase_ATP-dep_RecQ_bac"/>
</dbReference>
<keyword evidence="21" id="KW-1185">Reference proteome</keyword>
<dbReference type="GO" id="GO:0009378">
    <property type="term" value="F:four-way junction helicase activity"/>
    <property type="evidence" value="ECO:0007669"/>
    <property type="project" value="TreeGrafter"/>
</dbReference>
<keyword evidence="7 20" id="KW-0378">Hydrolase</keyword>
<dbReference type="InterPro" id="IPR027417">
    <property type="entry name" value="P-loop_NTPase"/>
</dbReference>
<dbReference type="SMART" id="SM00341">
    <property type="entry name" value="HRDC"/>
    <property type="match status" value="1"/>
</dbReference>
<dbReference type="CDD" id="cd18794">
    <property type="entry name" value="SF2_C_RecQ"/>
    <property type="match status" value="1"/>
</dbReference>
<keyword evidence="4" id="KW-0479">Metal-binding</keyword>
<dbReference type="GO" id="GO:0005524">
    <property type="term" value="F:ATP binding"/>
    <property type="evidence" value="ECO:0007669"/>
    <property type="project" value="UniProtKB-KW"/>
</dbReference>
<evidence type="ECO:0000259" key="17">
    <source>
        <dbReference type="PROSITE" id="PS50967"/>
    </source>
</evidence>
<dbReference type="InterPro" id="IPR036390">
    <property type="entry name" value="WH_DNA-bd_sf"/>
</dbReference>
<evidence type="ECO:0000256" key="7">
    <source>
        <dbReference type="ARBA" id="ARBA00022801"/>
    </source>
</evidence>
<dbReference type="CDD" id="cd17920">
    <property type="entry name" value="DEXHc_RecQ"/>
    <property type="match status" value="1"/>
</dbReference>
<dbReference type="FunFam" id="3.40.50.300:FF:000296">
    <property type="entry name" value="ATP-dependent DNA helicase RecQ"/>
    <property type="match status" value="1"/>
</dbReference>
<dbReference type="Gene3D" id="1.10.10.10">
    <property type="entry name" value="Winged helix-like DNA-binding domain superfamily/Winged helix DNA-binding domain"/>
    <property type="match status" value="1"/>
</dbReference>
<dbReference type="GO" id="GO:0030894">
    <property type="term" value="C:replisome"/>
    <property type="evidence" value="ECO:0007669"/>
    <property type="project" value="TreeGrafter"/>
</dbReference>
<evidence type="ECO:0000256" key="1">
    <source>
        <dbReference type="ARBA" id="ARBA00001946"/>
    </source>
</evidence>
<evidence type="ECO:0000256" key="14">
    <source>
        <dbReference type="ARBA" id="ARBA00023235"/>
    </source>
</evidence>
<comment type="cofactor">
    <cofactor evidence="1">
        <name>Mg(2+)</name>
        <dbReference type="ChEBI" id="CHEBI:18420"/>
    </cofactor>
</comment>
<dbReference type="GO" id="GO:0006310">
    <property type="term" value="P:DNA recombination"/>
    <property type="evidence" value="ECO:0007669"/>
    <property type="project" value="UniProtKB-UniRule"/>
</dbReference>
<dbReference type="PROSITE" id="PS51194">
    <property type="entry name" value="HELICASE_CTER"/>
    <property type="match status" value="1"/>
</dbReference>
<evidence type="ECO:0000256" key="12">
    <source>
        <dbReference type="ARBA" id="ARBA00023172"/>
    </source>
</evidence>
<dbReference type="InterPro" id="IPR036388">
    <property type="entry name" value="WH-like_DNA-bd_sf"/>
</dbReference>
<dbReference type="Gene3D" id="1.10.150.80">
    <property type="entry name" value="HRDC domain"/>
    <property type="match status" value="1"/>
</dbReference>
<dbReference type="InterPro" id="IPR001650">
    <property type="entry name" value="Helicase_C-like"/>
</dbReference>
<evidence type="ECO:0000256" key="8">
    <source>
        <dbReference type="ARBA" id="ARBA00022806"/>
    </source>
</evidence>
<evidence type="ECO:0000256" key="2">
    <source>
        <dbReference type="ARBA" id="ARBA00001947"/>
    </source>
</evidence>
<dbReference type="GO" id="GO:0016787">
    <property type="term" value="F:hydrolase activity"/>
    <property type="evidence" value="ECO:0007669"/>
    <property type="project" value="UniProtKB-KW"/>
</dbReference>
<dbReference type="SMART" id="SM00490">
    <property type="entry name" value="HELICc"/>
    <property type="match status" value="1"/>
</dbReference>
<dbReference type="InterPro" id="IPR011545">
    <property type="entry name" value="DEAD/DEAH_box_helicase_dom"/>
</dbReference>
<dbReference type="GO" id="GO:0006281">
    <property type="term" value="P:DNA repair"/>
    <property type="evidence" value="ECO:0007669"/>
    <property type="project" value="UniProtKB-KW"/>
</dbReference>
<dbReference type="SUPFAM" id="SSF47819">
    <property type="entry name" value="HRDC-like"/>
    <property type="match status" value="1"/>
</dbReference>
<dbReference type="AlphaFoldDB" id="A0AAE3DXX3"/>
<organism evidence="20 21">
    <name type="scientific">Hominilimicola fabiformis</name>
    <dbReference type="NCBI Taxonomy" id="2885356"/>
    <lineage>
        <taxon>Bacteria</taxon>
        <taxon>Bacillati</taxon>
        <taxon>Bacillota</taxon>
        <taxon>Clostridia</taxon>
        <taxon>Eubacteriales</taxon>
        <taxon>Oscillospiraceae</taxon>
        <taxon>Hominilimicola</taxon>
    </lineage>
</organism>
<evidence type="ECO:0000313" key="21">
    <source>
        <dbReference type="Proteomes" id="UP001198242"/>
    </source>
</evidence>
<dbReference type="RefSeq" id="WP_308456125.1">
    <property type="nucleotide sequence ID" value="NZ_JAJEQM010000005.1"/>
</dbReference>
<dbReference type="NCBIfam" id="TIGR01389">
    <property type="entry name" value="recQ"/>
    <property type="match status" value="1"/>
</dbReference>
<evidence type="ECO:0000259" key="19">
    <source>
        <dbReference type="PROSITE" id="PS51194"/>
    </source>
</evidence>
<dbReference type="NCBIfam" id="TIGR00614">
    <property type="entry name" value="recQ_fam"/>
    <property type="match status" value="1"/>
</dbReference>
<dbReference type="Pfam" id="PF16124">
    <property type="entry name" value="RecQ_Zn_bind"/>
    <property type="match status" value="1"/>
</dbReference>
<dbReference type="GO" id="GO:0009432">
    <property type="term" value="P:SOS response"/>
    <property type="evidence" value="ECO:0007669"/>
    <property type="project" value="UniProtKB-UniRule"/>
</dbReference>
<evidence type="ECO:0000256" key="5">
    <source>
        <dbReference type="ARBA" id="ARBA00022741"/>
    </source>
</evidence>
<dbReference type="Pfam" id="PF00271">
    <property type="entry name" value="Helicase_C"/>
    <property type="match status" value="1"/>
</dbReference>
<dbReference type="GO" id="GO:0043138">
    <property type="term" value="F:3'-5' DNA helicase activity"/>
    <property type="evidence" value="ECO:0007669"/>
    <property type="project" value="UniProtKB-EC"/>
</dbReference>
<keyword evidence="13" id="KW-0234">DNA repair</keyword>
<dbReference type="InterPro" id="IPR032284">
    <property type="entry name" value="RecQ_Zn-bd"/>
</dbReference>
<dbReference type="GO" id="GO:0005737">
    <property type="term" value="C:cytoplasm"/>
    <property type="evidence" value="ECO:0007669"/>
    <property type="project" value="TreeGrafter"/>
</dbReference>
<keyword evidence="14" id="KW-0413">Isomerase</keyword>
<dbReference type="InterPro" id="IPR010997">
    <property type="entry name" value="HRDC-like_sf"/>
</dbReference>
<reference evidence="20 21" key="1">
    <citation type="submission" date="2021-10" db="EMBL/GenBank/DDBJ databases">
        <title>Anaerobic single-cell dispensing facilitates the cultivation of human gut bacteria.</title>
        <authorList>
            <person name="Afrizal A."/>
        </authorList>
    </citation>
    <scope>NUCLEOTIDE SEQUENCE [LARGE SCALE GENOMIC DNA]</scope>
    <source>
        <strain evidence="20 21">CLA-AA-H232</strain>
    </source>
</reference>
<comment type="similarity">
    <text evidence="3">Belongs to the helicase family. RecQ subfamily.</text>
</comment>
<dbReference type="Proteomes" id="UP001198242">
    <property type="component" value="Unassembled WGS sequence"/>
</dbReference>
<dbReference type="Gene3D" id="3.40.50.300">
    <property type="entry name" value="P-loop containing nucleotide triphosphate hydrolases"/>
    <property type="match status" value="2"/>
</dbReference>
<dbReference type="PANTHER" id="PTHR13710:SF105">
    <property type="entry name" value="ATP-DEPENDENT DNA HELICASE Q1"/>
    <property type="match status" value="1"/>
</dbReference>
<evidence type="ECO:0000256" key="9">
    <source>
        <dbReference type="ARBA" id="ARBA00022833"/>
    </source>
</evidence>
<dbReference type="GO" id="GO:0046872">
    <property type="term" value="F:metal ion binding"/>
    <property type="evidence" value="ECO:0007669"/>
    <property type="project" value="UniProtKB-KW"/>
</dbReference>
<dbReference type="EC" id="5.6.2.4" evidence="16"/>
<dbReference type="GO" id="GO:0003677">
    <property type="term" value="F:DNA binding"/>
    <property type="evidence" value="ECO:0007669"/>
    <property type="project" value="UniProtKB-KW"/>
</dbReference>
<dbReference type="Pfam" id="PF00270">
    <property type="entry name" value="DEAD"/>
    <property type="match status" value="1"/>
</dbReference>
<sequence length="607" mass="70004">MKKEKVLKKYFGHKKFRDGQSEIIDNILEGNDILGIMPTGAGKSMCYQVPALMMEGITIVISPLISLMIDQVNSLVQSGVAAAYINSSLTLAQQNKVVSNIYKGMYKIIYVAPERLELEGFIRVAQTVKISMITIDEAHCVSQWGHDFRPGYLKIEEFIKKLSYRPIIAAFTATATDDVREDIIRILKLNNPYVKVTGFNRENLYFEVQRPKDKFTALCDILDRHKNQSAIVYCSTRKTVEEVCERLNDNGYDATRYHAGLDDDERQKNQDDFIYDQCEIMVATNAFGMGIDKSNVYLVVHYNMPKNIESYYQEAGRAGRDGGDADCIMLYSARDVNTARYFIENPDENSEISDQMRIKIMEKDFERLKMMTFYCTTSECLRAFILEYFGENPPLNCDNCGNCNTNFKTTDITVDAQKIVSCVYRIRKKGRSCGKTLLAEVLYGSKLDKIKRLDLDTISTYGIMSDMSLKRIRYIIDYLIQEGYLEVDEMNYRTVQPTLKTKEILNGKELSMKLIKEVSYTHKKDTVLTSEEDRLFERLKKLRNRRAVMASVPAYVIFQDSTLREMCRKRPVTDSEFLNISGVGEMKKRKYGKEFMEEIQKFINENE</sequence>
<keyword evidence="9" id="KW-0862">Zinc</keyword>
<evidence type="ECO:0000259" key="18">
    <source>
        <dbReference type="PROSITE" id="PS51192"/>
    </source>
</evidence>
<dbReference type="SMART" id="SM00487">
    <property type="entry name" value="DEXDc"/>
    <property type="match status" value="1"/>
</dbReference>
<evidence type="ECO:0000256" key="4">
    <source>
        <dbReference type="ARBA" id="ARBA00022723"/>
    </source>
</evidence>
<evidence type="ECO:0000256" key="11">
    <source>
        <dbReference type="ARBA" id="ARBA00023125"/>
    </source>
</evidence>
<comment type="cofactor">
    <cofactor evidence="2">
        <name>Zn(2+)</name>
        <dbReference type="ChEBI" id="CHEBI:29105"/>
    </cofactor>
</comment>
<dbReference type="InterPro" id="IPR018982">
    <property type="entry name" value="RQC_domain"/>
</dbReference>
<dbReference type="Pfam" id="PF00570">
    <property type="entry name" value="HRDC"/>
    <property type="match status" value="1"/>
</dbReference>
<keyword evidence="6" id="KW-0227">DNA damage</keyword>
<protein>
    <recommendedName>
        <fullName evidence="16">DNA helicase RecQ</fullName>
        <ecNumber evidence="16">5.6.2.4</ecNumber>
    </recommendedName>
</protein>
<dbReference type="PROSITE" id="PS51192">
    <property type="entry name" value="HELICASE_ATP_BIND_1"/>
    <property type="match status" value="1"/>
</dbReference>
<name>A0AAE3DXX3_9FIRM</name>
<feature type="domain" description="Helicase ATP-binding" evidence="18">
    <location>
        <begin position="24"/>
        <end position="193"/>
    </location>
</feature>
<comment type="caution">
    <text evidence="20">The sequence shown here is derived from an EMBL/GenBank/DDBJ whole genome shotgun (WGS) entry which is preliminary data.</text>
</comment>
<keyword evidence="11" id="KW-0238">DNA-binding</keyword>
<dbReference type="EMBL" id="JAJEQM010000005">
    <property type="protein sequence ID" value="MCC2210119.1"/>
    <property type="molecule type" value="Genomic_DNA"/>
</dbReference>
<evidence type="ECO:0000256" key="13">
    <source>
        <dbReference type="ARBA" id="ARBA00023204"/>
    </source>
</evidence>
<dbReference type="SUPFAM" id="SSF52540">
    <property type="entry name" value="P-loop containing nucleoside triphosphate hydrolases"/>
    <property type="match status" value="1"/>
</dbReference>
<proteinExistence type="inferred from homology"/>
<dbReference type="InterPro" id="IPR014001">
    <property type="entry name" value="Helicase_ATP-bd"/>
</dbReference>
<feature type="domain" description="HRDC" evidence="17">
    <location>
        <begin position="529"/>
        <end position="607"/>
    </location>
</feature>
<dbReference type="Pfam" id="PF09382">
    <property type="entry name" value="RQC"/>
    <property type="match status" value="1"/>
</dbReference>
<keyword evidence="10" id="KW-0067">ATP-binding</keyword>
<accession>A0AAE3DXX3</accession>
<dbReference type="GO" id="GO:0006260">
    <property type="term" value="P:DNA replication"/>
    <property type="evidence" value="ECO:0007669"/>
    <property type="project" value="InterPro"/>
</dbReference>
<dbReference type="PANTHER" id="PTHR13710">
    <property type="entry name" value="DNA HELICASE RECQ FAMILY MEMBER"/>
    <property type="match status" value="1"/>
</dbReference>
<comment type="catalytic activity">
    <reaction evidence="15">
        <text>Couples ATP hydrolysis with the unwinding of duplex DNA by translocating in the 3'-5' direction.</text>
        <dbReference type="EC" id="5.6.2.4"/>
    </reaction>
</comment>
<evidence type="ECO:0000256" key="10">
    <source>
        <dbReference type="ARBA" id="ARBA00022840"/>
    </source>
</evidence>
<evidence type="ECO:0000256" key="16">
    <source>
        <dbReference type="NCBIfam" id="TIGR01389"/>
    </source>
</evidence>
<evidence type="ECO:0000313" key="20">
    <source>
        <dbReference type="EMBL" id="MCC2210119.1"/>
    </source>
</evidence>